<reference evidence="2" key="1">
    <citation type="journal article" date="2022" name="Cell Host Microbe">
        <title>Colonization of the live biotherapeutic product VE303 and modulation of the microbiota and metabolites in healthy volunteers.</title>
        <authorList>
            <person name="Dsouza M."/>
            <person name="Menon R."/>
            <person name="Crossette E."/>
            <person name="Bhattarai S.K."/>
            <person name="Schneider J."/>
            <person name="Kim Y.G."/>
            <person name="Reddy S."/>
            <person name="Caballero S."/>
            <person name="Felix C."/>
            <person name="Cornacchione L."/>
            <person name="Hendrickson J."/>
            <person name="Watson A.R."/>
            <person name="Minot S.S."/>
            <person name="Greenfield N."/>
            <person name="Schopf L."/>
            <person name="Szabady R."/>
            <person name="Patarroyo J."/>
            <person name="Smith W."/>
            <person name="Harrison P."/>
            <person name="Kuijper E.J."/>
            <person name="Kelly C.P."/>
            <person name="Olle B."/>
            <person name="Bobilev D."/>
            <person name="Silber J.L."/>
            <person name="Bucci V."/>
            <person name="Roberts B."/>
            <person name="Faith J."/>
            <person name="Norman J.M."/>
        </authorList>
    </citation>
    <scope>NUCLEOTIDE SEQUENCE</scope>
    <source>
        <strain evidence="2">VE303-04</strain>
    </source>
</reference>
<dbReference type="Proteomes" id="UP001203136">
    <property type="component" value="Unassembled WGS sequence"/>
</dbReference>
<evidence type="ECO:0000313" key="3">
    <source>
        <dbReference type="EMBL" id="MDB1999112.1"/>
    </source>
</evidence>
<evidence type="ECO:0000313" key="2">
    <source>
        <dbReference type="EMBL" id="MCK0084963.1"/>
    </source>
</evidence>
<dbReference type="AlphaFoldDB" id="A0AAW5EXG1"/>
<gene>
    <name evidence="2" type="ORF">K5I21_03510</name>
    <name evidence="3" type="ORF">PM006_02740</name>
</gene>
<dbReference type="EMBL" id="JAQLGM010000004">
    <property type="protein sequence ID" value="MDB1999112.1"/>
    <property type="molecule type" value="Genomic_DNA"/>
</dbReference>
<evidence type="ECO:0000313" key="4">
    <source>
        <dbReference type="Proteomes" id="UP001203136"/>
    </source>
</evidence>
<accession>A0AAW5EXG1</accession>
<proteinExistence type="predicted"/>
<name>A0AAW5EXG1_CLOSY</name>
<reference evidence="3" key="2">
    <citation type="submission" date="2023-01" db="EMBL/GenBank/DDBJ databases">
        <title>Human gut microbiome strain richness.</title>
        <authorList>
            <person name="Chen-Liaw A."/>
        </authorList>
    </citation>
    <scope>NUCLEOTIDE SEQUENCE</scope>
    <source>
        <strain evidence="3">B1_m1001713B170214d0_201011</strain>
    </source>
</reference>
<dbReference type="GeneID" id="57967177"/>
<dbReference type="EMBL" id="JAINVB010000001">
    <property type="protein sequence ID" value="MCK0084963.1"/>
    <property type="molecule type" value="Genomic_DNA"/>
</dbReference>
<evidence type="ECO:0000256" key="1">
    <source>
        <dbReference type="SAM" id="SignalP"/>
    </source>
</evidence>
<sequence length="248" mass="28142">MKKNLQIISSAIVMTLFFTFPAFAGQWIQDAGRPAVSDGVSNWRWQEDDGTYVQDCDLWLDGNKDGIYENYYFNSGGWMLAATQNGYGQTINSDGALLNNDGSVFRIIAPKDSAVITTPDYTLTLPENWKNNFCYSLRNGNLYVDFHPIKPLLMDGKNRGSVTQAMFWILSFDSREEMEKIRNQGLYDSWRLLGSSNGKYYVSCGPTDTAIEFYTEEDRAVMQQMQSALYENGQSSLWNRMVFVSAGN</sequence>
<feature type="signal peptide" evidence="1">
    <location>
        <begin position="1"/>
        <end position="24"/>
    </location>
</feature>
<protein>
    <submittedName>
        <fullName evidence="2">Uncharacterized protein</fullName>
    </submittedName>
</protein>
<dbReference type="Proteomes" id="UP001300871">
    <property type="component" value="Unassembled WGS sequence"/>
</dbReference>
<organism evidence="2 4">
    <name type="scientific">Clostridium symbiosum</name>
    <name type="common">Bacteroides symbiosus</name>
    <dbReference type="NCBI Taxonomy" id="1512"/>
    <lineage>
        <taxon>Bacteria</taxon>
        <taxon>Bacillati</taxon>
        <taxon>Bacillota</taxon>
        <taxon>Clostridia</taxon>
        <taxon>Lachnospirales</taxon>
        <taxon>Lachnospiraceae</taxon>
        <taxon>Otoolea</taxon>
    </lineage>
</organism>
<comment type="caution">
    <text evidence="2">The sequence shown here is derived from an EMBL/GenBank/DDBJ whole genome shotgun (WGS) entry which is preliminary data.</text>
</comment>
<dbReference type="RefSeq" id="WP_003509396.1">
    <property type="nucleotide sequence ID" value="NZ_CABHNX010000234.1"/>
</dbReference>
<feature type="chain" id="PRO_5044477424" evidence="1">
    <location>
        <begin position="25"/>
        <end position="248"/>
    </location>
</feature>
<keyword evidence="1" id="KW-0732">Signal</keyword>